<dbReference type="AlphaFoldDB" id="A0A1W1UEM3"/>
<dbReference type="EMBL" id="FWWU01000003">
    <property type="protein sequence ID" value="SMB79251.1"/>
    <property type="molecule type" value="Genomic_DNA"/>
</dbReference>
<evidence type="ECO:0000313" key="2">
    <source>
        <dbReference type="Proteomes" id="UP000192582"/>
    </source>
</evidence>
<keyword evidence="2" id="KW-1185">Reference proteome</keyword>
<name>A0A1W1UEM3_9DEIO</name>
<gene>
    <name evidence="1" type="ORF">SAMN00790413_05856</name>
</gene>
<proteinExistence type="predicted"/>
<sequence length="58" mass="6322">MPAAIPGTGPPFFMSVLYCLRQMPRDLGAFLGLIYALEFFPNIGEFSLSSHAGSWVPC</sequence>
<accession>A0A1W1UEM3</accession>
<dbReference type="STRING" id="695939.SAMN00790413_05856"/>
<protein>
    <submittedName>
        <fullName evidence="1">Uncharacterized protein</fullName>
    </submittedName>
</protein>
<reference evidence="1 2" key="1">
    <citation type="submission" date="2017-04" db="EMBL/GenBank/DDBJ databases">
        <authorList>
            <person name="Afonso C.L."/>
            <person name="Miller P.J."/>
            <person name="Scott M.A."/>
            <person name="Spackman E."/>
            <person name="Goraichik I."/>
            <person name="Dimitrov K.M."/>
            <person name="Suarez D.L."/>
            <person name="Swayne D.E."/>
        </authorList>
    </citation>
    <scope>NUCLEOTIDE SEQUENCE [LARGE SCALE GENOMIC DNA]</scope>
    <source>
        <strain evidence="1 2">KR-140</strain>
    </source>
</reference>
<dbReference type="Proteomes" id="UP000192582">
    <property type="component" value="Unassembled WGS sequence"/>
</dbReference>
<organism evidence="1 2">
    <name type="scientific">Deinococcus hopiensis KR-140</name>
    <dbReference type="NCBI Taxonomy" id="695939"/>
    <lineage>
        <taxon>Bacteria</taxon>
        <taxon>Thermotogati</taxon>
        <taxon>Deinococcota</taxon>
        <taxon>Deinococci</taxon>
        <taxon>Deinococcales</taxon>
        <taxon>Deinococcaceae</taxon>
        <taxon>Deinococcus</taxon>
    </lineage>
</organism>
<evidence type="ECO:0000313" key="1">
    <source>
        <dbReference type="EMBL" id="SMB79251.1"/>
    </source>
</evidence>